<keyword evidence="1" id="KW-0808">Transferase</keyword>
<evidence type="ECO:0000256" key="1">
    <source>
        <dbReference type="ARBA" id="ARBA00022679"/>
    </source>
</evidence>
<name>A0ABR7XJS2_9BACT</name>
<dbReference type="RefSeq" id="WP_191184657.1">
    <property type="nucleotide sequence ID" value="NZ_JACXAJ010000009.1"/>
</dbReference>
<dbReference type="InterPro" id="IPR000182">
    <property type="entry name" value="GNAT_dom"/>
</dbReference>
<dbReference type="Proteomes" id="UP000625551">
    <property type="component" value="Unassembled WGS sequence"/>
</dbReference>
<reference evidence="4 5" key="1">
    <citation type="submission" date="2020-09" db="EMBL/GenBank/DDBJ databases">
        <title>Genome sequencing and assembly of Pontibacter sp.</title>
        <authorList>
            <person name="Chhetri G."/>
        </authorList>
    </citation>
    <scope>NUCLEOTIDE SEQUENCE [LARGE SCALE GENOMIC DNA]</scope>
    <source>
        <strain evidence="4 5">JH31</strain>
    </source>
</reference>
<evidence type="ECO:0000313" key="4">
    <source>
        <dbReference type="EMBL" id="MBD1398520.1"/>
    </source>
</evidence>
<keyword evidence="2" id="KW-0012">Acyltransferase</keyword>
<protein>
    <submittedName>
        <fullName evidence="4">GNAT family N-acetyltransferase</fullName>
    </submittedName>
</protein>
<evidence type="ECO:0000256" key="2">
    <source>
        <dbReference type="ARBA" id="ARBA00023315"/>
    </source>
</evidence>
<dbReference type="PROSITE" id="PS51186">
    <property type="entry name" value="GNAT"/>
    <property type="match status" value="1"/>
</dbReference>
<evidence type="ECO:0000259" key="3">
    <source>
        <dbReference type="PROSITE" id="PS51186"/>
    </source>
</evidence>
<comment type="caution">
    <text evidence="4">The sequence shown here is derived from an EMBL/GenBank/DDBJ whole genome shotgun (WGS) entry which is preliminary data.</text>
</comment>
<gene>
    <name evidence="4" type="ORF">H9Q13_15215</name>
</gene>
<proteinExistence type="predicted"/>
<accession>A0ABR7XJS2</accession>
<dbReference type="EMBL" id="JACXAJ010000009">
    <property type="protein sequence ID" value="MBD1398520.1"/>
    <property type="molecule type" value="Genomic_DNA"/>
</dbReference>
<dbReference type="InterPro" id="IPR050832">
    <property type="entry name" value="Bact_Acetyltransf"/>
</dbReference>
<sequence length="145" mass="16876">MIRPYATTDREALLHILRLNTPRYFAPEEEADFAAYLDEHLEAYFVVEQAGQIVGAGGLNYFDDNTWARISWDLIHPDFQGQGIGKALTQFRIEEARKQPNLRLIQVRTSQLVYPFYQKLGFVLEKVEKDFWAVGFDLYQMNLAL</sequence>
<evidence type="ECO:0000313" key="5">
    <source>
        <dbReference type="Proteomes" id="UP000625551"/>
    </source>
</evidence>
<dbReference type="SUPFAM" id="SSF55729">
    <property type="entry name" value="Acyl-CoA N-acyltransferases (Nat)"/>
    <property type="match status" value="1"/>
</dbReference>
<dbReference type="PANTHER" id="PTHR43877">
    <property type="entry name" value="AMINOALKYLPHOSPHONATE N-ACETYLTRANSFERASE-RELATED-RELATED"/>
    <property type="match status" value="1"/>
</dbReference>
<feature type="domain" description="N-acetyltransferase" evidence="3">
    <location>
        <begin position="1"/>
        <end position="145"/>
    </location>
</feature>
<dbReference type="InterPro" id="IPR016181">
    <property type="entry name" value="Acyl_CoA_acyltransferase"/>
</dbReference>
<dbReference type="Pfam" id="PF00583">
    <property type="entry name" value="Acetyltransf_1"/>
    <property type="match status" value="1"/>
</dbReference>
<organism evidence="4 5">
    <name type="scientific">Pontibacter aquaedesilientis</name>
    <dbReference type="NCBI Taxonomy" id="2766980"/>
    <lineage>
        <taxon>Bacteria</taxon>
        <taxon>Pseudomonadati</taxon>
        <taxon>Bacteroidota</taxon>
        <taxon>Cytophagia</taxon>
        <taxon>Cytophagales</taxon>
        <taxon>Hymenobacteraceae</taxon>
        <taxon>Pontibacter</taxon>
    </lineage>
</organism>
<keyword evidence="5" id="KW-1185">Reference proteome</keyword>
<dbReference type="Gene3D" id="3.40.630.30">
    <property type="match status" value="1"/>
</dbReference>
<dbReference type="CDD" id="cd04301">
    <property type="entry name" value="NAT_SF"/>
    <property type="match status" value="1"/>
</dbReference>